<dbReference type="InterPro" id="IPR036390">
    <property type="entry name" value="WH_DNA-bd_sf"/>
</dbReference>
<dbReference type="GO" id="GO:0032993">
    <property type="term" value="C:protein-DNA complex"/>
    <property type="evidence" value="ECO:0007669"/>
    <property type="project" value="TreeGrafter"/>
</dbReference>
<accession>A0A4R5XPI2</accession>
<comment type="caution">
    <text evidence="6">The sequence shown here is derived from an EMBL/GenBank/DDBJ whole genome shotgun (WGS) entry which is preliminary data.</text>
</comment>
<evidence type="ECO:0000256" key="2">
    <source>
        <dbReference type="ARBA" id="ARBA00023015"/>
    </source>
</evidence>
<dbReference type="PRINTS" id="PR00039">
    <property type="entry name" value="HTHLYSR"/>
</dbReference>
<dbReference type="Pfam" id="PF03466">
    <property type="entry name" value="LysR_substrate"/>
    <property type="match status" value="1"/>
</dbReference>
<evidence type="ECO:0000256" key="4">
    <source>
        <dbReference type="ARBA" id="ARBA00023163"/>
    </source>
</evidence>
<dbReference type="FunFam" id="1.10.10.10:FF:000001">
    <property type="entry name" value="LysR family transcriptional regulator"/>
    <property type="match status" value="1"/>
</dbReference>
<dbReference type="Pfam" id="PF00126">
    <property type="entry name" value="HTH_1"/>
    <property type="match status" value="1"/>
</dbReference>
<dbReference type="PANTHER" id="PTHR30346:SF0">
    <property type="entry name" value="HCA OPERON TRANSCRIPTIONAL ACTIVATOR HCAR"/>
    <property type="match status" value="1"/>
</dbReference>
<dbReference type="Gene3D" id="1.10.10.10">
    <property type="entry name" value="Winged helix-like DNA-binding domain superfamily/Winged helix DNA-binding domain"/>
    <property type="match status" value="1"/>
</dbReference>
<dbReference type="InterPro" id="IPR000847">
    <property type="entry name" value="LysR_HTH_N"/>
</dbReference>
<comment type="similarity">
    <text evidence="1">Belongs to the LysR transcriptional regulatory family.</text>
</comment>
<dbReference type="CDD" id="cd08414">
    <property type="entry name" value="PBP2_LTTR_aromatics_like"/>
    <property type="match status" value="1"/>
</dbReference>
<proteinExistence type="inferred from homology"/>
<dbReference type="SUPFAM" id="SSF46785">
    <property type="entry name" value="Winged helix' DNA-binding domain"/>
    <property type="match status" value="1"/>
</dbReference>
<keyword evidence="2" id="KW-0805">Transcription regulation</keyword>
<dbReference type="PANTHER" id="PTHR30346">
    <property type="entry name" value="TRANSCRIPTIONAL DUAL REGULATOR HCAR-RELATED"/>
    <property type="match status" value="1"/>
</dbReference>
<dbReference type="InterPro" id="IPR005119">
    <property type="entry name" value="LysR_subst-bd"/>
</dbReference>
<evidence type="ECO:0000256" key="3">
    <source>
        <dbReference type="ARBA" id="ARBA00023125"/>
    </source>
</evidence>
<reference evidence="6 7" key="1">
    <citation type="submission" date="2019-03" db="EMBL/GenBank/DDBJ databases">
        <title>Genome Sequencing and Assembly of Various Microbes Isolated from Partially Reclaimed Soil and Acid Mine Drainage (AMD) Site.</title>
        <authorList>
            <person name="Steinbock B."/>
            <person name="Bechtold R."/>
            <person name="Sevigny J.L."/>
            <person name="Thomas D."/>
            <person name="Cuthill L.R."/>
            <person name="Aveiro Johannsen E.J."/>
            <person name="Thomas K."/>
            <person name="Ghosh A."/>
        </authorList>
    </citation>
    <scope>NUCLEOTIDE SEQUENCE [LARGE SCALE GENOMIC DNA]</scope>
    <source>
        <strain evidence="6 7">S-A1</strain>
    </source>
</reference>
<sequence length="298" mass="32196">MEFKELEAFVAVAEELHFSRAAERLQIAQPPLSYRIQQLEKQLKLKLFNRNTRSVTLTDAGERLLGPARRVLADVEQAKAAAQSLTAGESGRVRLGFAGASSSKILPPLAQEVRRRYPGIDFVLQGQVYAYAALEQVVSGRLDMGFVRLPINHPEVSYRIVEHERLICALPSSHPLAGEAEVSLEQLADDPFISFPAEGGSSLRAALLESCARVGITPRIVQEAPDSYTILALVAAGAGATLTLTSVQHVQPTGVTYLPIAGEPIWLHAAIAWRTDNASPALARVLEVLEEVLPAPAA</sequence>
<dbReference type="AlphaFoldDB" id="A0A4R5XPI2"/>
<protein>
    <submittedName>
        <fullName evidence="6">LysR family transcriptional regulator</fullName>
    </submittedName>
</protein>
<keyword evidence="4" id="KW-0804">Transcription</keyword>
<dbReference type="Proteomes" id="UP000294621">
    <property type="component" value="Unassembled WGS sequence"/>
</dbReference>
<gene>
    <name evidence="6" type="ORF">E2R57_18220</name>
</gene>
<evidence type="ECO:0000256" key="1">
    <source>
        <dbReference type="ARBA" id="ARBA00009437"/>
    </source>
</evidence>
<dbReference type="SUPFAM" id="SSF53850">
    <property type="entry name" value="Periplasmic binding protein-like II"/>
    <property type="match status" value="1"/>
</dbReference>
<dbReference type="GO" id="GO:0003700">
    <property type="term" value="F:DNA-binding transcription factor activity"/>
    <property type="evidence" value="ECO:0007669"/>
    <property type="project" value="InterPro"/>
</dbReference>
<dbReference type="PROSITE" id="PS50931">
    <property type="entry name" value="HTH_LYSR"/>
    <property type="match status" value="1"/>
</dbReference>
<keyword evidence="3" id="KW-0238">DNA-binding</keyword>
<evidence type="ECO:0000313" key="6">
    <source>
        <dbReference type="EMBL" id="TDL33411.1"/>
    </source>
</evidence>
<evidence type="ECO:0000313" key="7">
    <source>
        <dbReference type="Proteomes" id="UP000294621"/>
    </source>
</evidence>
<dbReference type="GO" id="GO:0003677">
    <property type="term" value="F:DNA binding"/>
    <property type="evidence" value="ECO:0007669"/>
    <property type="project" value="UniProtKB-KW"/>
</dbReference>
<feature type="domain" description="HTH lysR-type" evidence="5">
    <location>
        <begin position="1"/>
        <end position="58"/>
    </location>
</feature>
<dbReference type="Gene3D" id="3.40.190.10">
    <property type="entry name" value="Periplasmic binding protein-like II"/>
    <property type="match status" value="2"/>
</dbReference>
<dbReference type="InterPro" id="IPR036388">
    <property type="entry name" value="WH-like_DNA-bd_sf"/>
</dbReference>
<evidence type="ECO:0000259" key="5">
    <source>
        <dbReference type="PROSITE" id="PS50931"/>
    </source>
</evidence>
<organism evidence="6 7">
    <name type="scientific">Arthrobacter nitrophenolicus</name>
    <dbReference type="NCBI Taxonomy" id="683150"/>
    <lineage>
        <taxon>Bacteria</taxon>
        <taxon>Bacillati</taxon>
        <taxon>Actinomycetota</taxon>
        <taxon>Actinomycetes</taxon>
        <taxon>Micrococcales</taxon>
        <taxon>Micrococcaceae</taxon>
        <taxon>Arthrobacter</taxon>
    </lineage>
</organism>
<dbReference type="RefSeq" id="WP_133351468.1">
    <property type="nucleotide sequence ID" value="NZ_SMZQ01000011.1"/>
</dbReference>
<dbReference type="OrthoDB" id="3636008at2"/>
<dbReference type="EMBL" id="SMZQ01000011">
    <property type="protein sequence ID" value="TDL33411.1"/>
    <property type="molecule type" value="Genomic_DNA"/>
</dbReference>
<name>A0A4R5XPI2_9MICC</name>